<dbReference type="InterPro" id="IPR036388">
    <property type="entry name" value="WH-like_DNA-bd_sf"/>
</dbReference>
<reference evidence="3" key="1">
    <citation type="submission" date="2017-08" db="EMBL/GenBank/DDBJ databases">
        <title>Direct submision.</title>
        <authorList>
            <person name="Kim S.-J."/>
            <person name="Rhee S.-K."/>
        </authorList>
    </citation>
    <scope>NUCLEOTIDE SEQUENCE [LARGE SCALE GENOMIC DNA]</scope>
    <source>
        <strain evidence="3">GI5</strain>
    </source>
</reference>
<dbReference type="KEGG" id="kak:Kalk_18435"/>
<dbReference type="SUPFAM" id="SSF56281">
    <property type="entry name" value="Metallo-hydrolase/oxidoreductase"/>
    <property type="match status" value="1"/>
</dbReference>
<evidence type="ECO:0000313" key="3">
    <source>
        <dbReference type="Proteomes" id="UP000235116"/>
    </source>
</evidence>
<organism evidence="2 3">
    <name type="scientific">Ketobacter alkanivorans</name>
    <dbReference type="NCBI Taxonomy" id="1917421"/>
    <lineage>
        <taxon>Bacteria</taxon>
        <taxon>Pseudomonadati</taxon>
        <taxon>Pseudomonadota</taxon>
        <taxon>Gammaproteobacteria</taxon>
        <taxon>Pseudomonadales</taxon>
        <taxon>Ketobacteraceae</taxon>
        <taxon>Ketobacter</taxon>
    </lineage>
</organism>
<dbReference type="EMBL" id="CP022684">
    <property type="protein sequence ID" value="AUM14280.1"/>
    <property type="molecule type" value="Genomic_DNA"/>
</dbReference>
<dbReference type="PANTHER" id="PTHR23131:SF0">
    <property type="entry name" value="ENDORIBONUCLEASE LACTB2"/>
    <property type="match status" value="1"/>
</dbReference>
<dbReference type="SMART" id="SM00849">
    <property type="entry name" value="Lactamase_B"/>
    <property type="match status" value="1"/>
</dbReference>
<name>A0A2K9LPX5_9GAMM</name>
<accession>A0A2K9LPX5</accession>
<dbReference type="Pfam" id="PF00753">
    <property type="entry name" value="Lactamase_B"/>
    <property type="match status" value="1"/>
</dbReference>
<evidence type="ECO:0000259" key="1">
    <source>
        <dbReference type="SMART" id="SM00849"/>
    </source>
</evidence>
<gene>
    <name evidence="2" type="ORF">Kalk_18435</name>
</gene>
<dbReference type="RefSeq" id="WP_101895654.1">
    <property type="nucleotide sequence ID" value="NZ_CP022684.1"/>
</dbReference>
<dbReference type="Gene3D" id="3.60.15.10">
    <property type="entry name" value="Ribonuclease Z/Hydroxyacylglutathione hydrolase-like"/>
    <property type="match status" value="1"/>
</dbReference>
<keyword evidence="3" id="KW-1185">Reference proteome</keyword>
<dbReference type="CDD" id="cd16278">
    <property type="entry name" value="metallo-hydrolase-like_MBL-fold"/>
    <property type="match status" value="1"/>
</dbReference>
<dbReference type="OrthoDB" id="9788263at2"/>
<evidence type="ECO:0000313" key="2">
    <source>
        <dbReference type="EMBL" id="AUM14280.1"/>
    </source>
</evidence>
<dbReference type="Gene3D" id="1.10.10.10">
    <property type="entry name" value="Winged helix-like DNA-binding domain superfamily/Winged helix DNA-binding domain"/>
    <property type="match status" value="1"/>
</dbReference>
<proteinExistence type="predicted"/>
<dbReference type="AlphaFoldDB" id="A0A2K9LPX5"/>
<feature type="domain" description="Metallo-beta-lactamase" evidence="1">
    <location>
        <begin position="31"/>
        <end position="196"/>
    </location>
</feature>
<dbReference type="InterPro" id="IPR036866">
    <property type="entry name" value="RibonucZ/Hydroxyglut_hydro"/>
</dbReference>
<dbReference type="InterPro" id="IPR050662">
    <property type="entry name" value="Sec-metab_biosynth-thioest"/>
</dbReference>
<sequence>MSKLVHGETVVLTPLIRRITAPNPGIMTGPGTNTYLVGKGEWAVIDPGPAIESHVDAILQAAADAHATIGWILCTHTHMDHSPAANALRDATGAIVAGMPPANPQAQDPAFAPDQAWQEGDFINTEDWTLTAVHTPGHASNHLCFHLEQEQILFTGDHIMEGSTVVIAPPDGDMKDYLASLEKLKSLAITRLAPAHGNLMNHPKDVVEGLIQHRLMREAKVLEGMTKTGPADLDTLTPVVYDDVPPFLHMIARYSLLAHLGKLQKDGIVSENDGTWGKI</sequence>
<dbReference type="Proteomes" id="UP000235116">
    <property type="component" value="Chromosome"/>
</dbReference>
<dbReference type="InterPro" id="IPR041516">
    <property type="entry name" value="LACTB2_WH"/>
</dbReference>
<dbReference type="GO" id="GO:0016787">
    <property type="term" value="F:hydrolase activity"/>
    <property type="evidence" value="ECO:0007669"/>
    <property type="project" value="UniProtKB-KW"/>
</dbReference>
<keyword evidence="2" id="KW-0378">Hydrolase</keyword>
<dbReference type="InterPro" id="IPR001279">
    <property type="entry name" value="Metallo-B-lactamas"/>
</dbReference>
<dbReference type="Pfam" id="PF17778">
    <property type="entry name" value="WHD_BLACT"/>
    <property type="match status" value="1"/>
</dbReference>
<dbReference type="PANTHER" id="PTHR23131">
    <property type="entry name" value="ENDORIBONUCLEASE LACTB2"/>
    <property type="match status" value="1"/>
</dbReference>
<protein>
    <submittedName>
        <fullName evidence="2">MBL fold metallo-hydrolase</fullName>
    </submittedName>
</protein>